<dbReference type="EMBL" id="CP043506">
    <property type="protein sequence ID" value="QEO17586.1"/>
    <property type="molecule type" value="Genomic_DNA"/>
</dbReference>
<gene>
    <name evidence="2" type="ORF">FLP30_07490</name>
</gene>
<dbReference type="KEGG" id="acek:FLP30_07490"/>
<evidence type="ECO:0000313" key="3">
    <source>
        <dbReference type="Proteomes" id="UP000324536"/>
    </source>
</evidence>
<feature type="domain" description="LUD" evidence="1">
    <location>
        <begin position="93"/>
        <end position="189"/>
    </location>
</feature>
<accession>A0A5C1YMQ6</accession>
<evidence type="ECO:0000313" key="2">
    <source>
        <dbReference type="EMBL" id="QEO17586.1"/>
    </source>
</evidence>
<dbReference type="OrthoDB" id="9794157at2"/>
<keyword evidence="3" id="KW-1185">Reference proteome</keyword>
<name>A0A5C1YMQ6_9PROT</name>
<proteinExistence type="predicted"/>
<dbReference type="InterPro" id="IPR003741">
    <property type="entry name" value="LUD_dom"/>
</dbReference>
<dbReference type="InterPro" id="IPR037171">
    <property type="entry name" value="NagB/RpiA_transferase-like"/>
</dbReference>
<dbReference type="Proteomes" id="UP000324536">
    <property type="component" value="Chromosome"/>
</dbReference>
<dbReference type="AlphaFoldDB" id="A0A5C1YMQ6"/>
<dbReference type="Gene3D" id="3.40.50.10420">
    <property type="entry name" value="NagB/RpiA/CoA transferase-like"/>
    <property type="match status" value="1"/>
</dbReference>
<dbReference type="Pfam" id="PF02589">
    <property type="entry name" value="LUD_dom"/>
    <property type="match status" value="1"/>
</dbReference>
<evidence type="ECO:0000259" key="1">
    <source>
        <dbReference type="Pfam" id="PF02589"/>
    </source>
</evidence>
<dbReference type="InterPro" id="IPR024185">
    <property type="entry name" value="FTHF_cligase-like_sf"/>
</dbReference>
<organism evidence="2 3">
    <name type="scientific">Acetobacter vaccinii</name>
    <dbReference type="NCBI Taxonomy" id="2592655"/>
    <lineage>
        <taxon>Bacteria</taxon>
        <taxon>Pseudomonadati</taxon>
        <taxon>Pseudomonadota</taxon>
        <taxon>Alphaproteobacteria</taxon>
        <taxon>Acetobacterales</taxon>
        <taxon>Acetobacteraceae</taxon>
        <taxon>Acetobacter</taxon>
    </lineage>
</organism>
<reference evidence="2 3" key="1">
    <citation type="submission" date="2019-09" db="EMBL/GenBank/DDBJ databases">
        <title>Genome sequencing of strain KACC 21233.</title>
        <authorList>
            <person name="Heo J."/>
            <person name="Kim S.-J."/>
            <person name="Kim J.-S."/>
            <person name="Hong S.-B."/>
            <person name="Kwon S.-W."/>
        </authorList>
    </citation>
    <scope>NUCLEOTIDE SEQUENCE [LARGE SCALE GENOMIC DNA]</scope>
    <source>
        <strain evidence="2 3">KACC 21233</strain>
    </source>
</reference>
<sequence length="198" mass="21613">MSSRDAILARLRDNRPDPTQHPLPPVAVLGDMDASRTRFEASLALLGGQVLERKEGDTLATAIARRFPDEKVICSAVPEFEGTIRIEDLTSPQQAAMVDVLVVRTPFGIAEMGSIYLSENELNHLNSAAHLTQHIVVLLSEANLTANMHTAYSQRPEFKNAHYGVLMSGPSATADIQGVLIRGAQGVRTLSVWWEDEA</sequence>
<dbReference type="SUPFAM" id="SSF100950">
    <property type="entry name" value="NagB/RpiA/CoA transferase-like"/>
    <property type="match status" value="1"/>
</dbReference>
<protein>
    <recommendedName>
        <fullName evidence="1">LUD domain-containing protein</fullName>
    </recommendedName>
</protein>
<dbReference type="RefSeq" id="WP_149279263.1">
    <property type="nucleotide sequence ID" value="NZ_CP043506.1"/>
</dbReference>